<evidence type="ECO:0000313" key="1">
    <source>
        <dbReference type="EMBL" id="CAB56745.1"/>
    </source>
</evidence>
<reference evidence="1" key="2">
    <citation type="journal article" date="1992" name="DNA Cell Biol.">
        <title>The Tc2 transposon of Caenorhabditis elegans has the structure of a self-regulated element.</title>
        <authorList>
            <person name="Ruvolo V."/>
            <person name="Hill J.E."/>
            <person name="Levitt A."/>
        </authorList>
    </citation>
    <scope>NUCLEOTIDE SEQUENCE</scope>
    <source>
        <strain evidence="1">RW7406</strain>
    </source>
</reference>
<sequence>TTFHHRVTEIEKKSISFSHLSRTFFVQGQRVRKVQINSSLVRCKNVSICILVLESHFFHKKNVINDFLGKFIRLFLTSCSSSSCTEVVPTHELLEPAGRRLNES</sequence>
<proteinExistence type="predicted"/>
<organism evidence="1">
    <name type="scientific">Caenorhabditis elegans</name>
    <dbReference type="NCBI Taxonomy" id="6239"/>
    <lineage>
        <taxon>Eukaryota</taxon>
        <taxon>Metazoa</taxon>
        <taxon>Ecdysozoa</taxon>
        <taxon>Nematoda</taxon>
        <taxon>Chromadorea</taxon>
        <taxon>Rhabditida</taxon>
        <taxon>Rhabditina</taxon>
        <taxon>Rhabditomorpha</taxon>
        <taxon>Rhabditoidea</taxon>
        <taxon>Rhabditidae</taxon>
        <taxon>Peloderinae</taxon>
        <taxon>Caenorhabditis</taxon>
    </lineage>
</organism>
<name>Q9U5Z1_CAEEL</name>
<dbReference type="EMBL" id="X59156">
    <property type="protein sequence ID" value="CAB56745.1"/>
    <property type="molecule type" value="Genomic_DNA"/>
</dbReference>
<reference evidence="1" key="1">
    <citation type="submission" date="1991-04" db="EMBL/GenBank/DDBJ databases">
        <authorList>
            <person name="Levitt A.M."/>
        </authorList>
    </citation>
    <scope>NUCLEOTIDE SEQUENCE</scope>
    <source>
        <strain evidence="1">RW7406</strain>
    </source>
</reference>
<dbReference type="AlphaFoldDB" id="Q9U5Z1"/>
<feature type="non-terminal residue" evidence="1">
    <location>
        <position position="1"/>
    </location>
</feature>
<accession>Q9U5Z1</accession>
<gene>
    <name evidence="1" type="primary">ORF9</name>
</gene>
<protein>
    <submittedName>
        <fullName evidence="1">Transposase</fullName>
    </submittedName>
</protein>